<keyword evidence="3" id="KW-0812">Transmembrane</keyword>
<dbReference type="InterPro" id="IPR002110">
    <property type="entry name" value="Ankyrin_rpt"/>
</dbReference>
<feature type="repeat" description="ANK" evidence="1">
    <location>
        <begin position="50"/>
        <end position="72"/>
    </location>
</feature>
<keyword evidence="1" id="KW-0040">ANK repeat</keyword>
<evidence type="ECO:0000313" key="6">
    <source>
        <dbReference type="Proteomes" id="UP000541444"/>
    </source>
</evidence>
<evidence type="ECO:0000256" key="2">
    <source>
        <dbReference type="SAM" id="MobiDB-lite"/>
    </source>
</evidence>
<dbReference type="PROSITE" id="PS50297">
    <property type="entry name" value="ANK_REP_REGION"/>
    <property type="match status" value="1"/>
</dbReference>
<organism evidence="5 6">
    <name type="scientific">Kingdonia uniflora</name>
    <dbReference type="NCBI Taxonomy" id="39325"/>
    <lineage>
        <taxon>Eukaryota</taxon>
        <taxon>Viridiplantae</taxon>
        <taxon>Streptophyta</taxon>
        <taxon>Embryophyta</taxon>
        <taxon>Tracheophyta</taxon>
        <taxon>Spermatophyta</taxon>
        <taxon>Magnoliopsida</taxon>
        <taxon>Ranunculales</taxon>
        <taxon>Circaeasteraceae</taxon>
        <taxon>Kingdonia</taxon>
    </lineage>
</organism>
<dbReference type="InterPro" id="IPR036770">
    <property type="entry name" value="Ankyrin_rpt-contain_sf"/>
</dbReference>
<dbReference type="EMBL" id="JACGCM010000223">
    <property type="protein sequence ID" value="KAF6174961.1"/>
    <property type="molecule type" value="Genomic_DNA"/>
</dbReference>
<feature type="transmembrane region" description="Helical" evidence="3">
    <location>
        <begin position="599"/>
        <end position="618"/>
    </location>
</feature>
<dbReference type="PANTHER" id="PTHR24177:SF292">
    <property type="entry name" value="ANKYRIN REPEAT FAMILY PROTEIN-RELATED"/>
    <property type="match status" value="1"/>
</dbReference>
<protein>
    <recommendedName>
        <fullName evidence="4">PGG domain-containing protein</fullName>
    </recommendedName>
</protein>
<feature type="transmembrane region" description="Helical" evidence="3">
    <location>
        <begin position="527"/>
        <end position="549"/>
    </location>
</feature>
<proteinExistence type="predicted"/>
<dbReference type="Pfam" id="PF12796">
    <property type="entry name" value="Ank_2"/>
    <property type="match status" value="1"/>
</dbReference>
<dbReference type="Gene3D" id="1.25.40.20">
    <property type="entry name" value="Ankyrin repeat-containing domain"/>
    <property type="match status" value="2"/>
</dbReference>
<feature type="transmembrane region" description="Helical" evidence="3">
    <location>
        <begin position="486"/>
        <end position="507"/>
    </location>
</feature>
<evidence type="ECO:0000256" key="1">
    <source>
        <dbReference type="PROSITE-ProRule" id="PRU00023"/>
    </source>
</evidence>
<dbReference type="GO" id="GO:0016020">
    <property type="term" value="C:membrane"/>
    <property type="evidence" value="ECO:0007669"/>
    <property type="project" value="TreeGrafter"/>
</dbReference>
<sequence>MASSSAQNILNRDLSCYTPLYKAAFEGNWEAALTFLNSDPNAMSAAISGSGKTALHIAAISGQTSFVEKLVELESVPSDALERKDNGGHTAFYFAVAAGNFDAVKAMLRKNSGLPQIRNCKKQAPILEAALLGHKELLLHLCDTTKDVPPSPFRGKDGVTLLNAIISAEFFDIALCLVQRYPEVATTRDGHNLSALDILARRASSFTSGSKLGFWGRRLYPFFHVPHSSTPIQPTIRDLENQRPPSVPEETQESSIHIETQASTQALTNVAQVDSTSSTHQVFGRLTSLIWDTTTYLVPIIKDVYDTKLMHNHAVELVDCICQEITILGNQAKITELVNIPFMKSAEYGTVELMDTCLKYFPQLIWIHYNDCHTVLHLCITHRQEKIFKLLHKMKACQNSLAAFQDPCGNNILHLAANVAPPEKLKATSGAALQMQRELQWYKAVEKITKPTYRDLRNKKEETPRAIFIREHEKLVENGEKWMKDLASSCSVVALLIATMVFAAAFTVPGGNSQDEGIPIFLKSNCFMVFAISNALALNSSLTSVLIFLSVLTSRYAEDDFLDSLPKKLIIGLATLFFSIATMTIAFSTTYFIMFTNHLGWVPVLLASLISLPAILFVRLQFPLFIIILQSTYGTDVLYRQR</sequence>
<dbReference type="PANTHER" id="PTHR24177">
    <property type="entry name" value="CASKIN"/>
    <property type="match status" value="1"/>
</dbReference>
<dbReference type="InterPro" id="IPR026961">
    <property type="entry name" value="PGG_dom"/>
</dbReference>
<feature type="transmembrane region" description="Helical" evidence="3">
    <location>
        <begin position="569"/>
        <end position="593"/>
    </location>
</feature>
<keyword evidence="3" id="KW-0472">Membrane</keyword>
<feature type="region of interest" description="Disordered" evidence="2">
    <location>
        <begin position="233"/>
        <end position="252"/>
    </location>
</feature>
<dbReference type="AlphaFoldDB" id="A0A7J7P6A7"/>
<dbReference type="Pfam" id="PF13962">
    <property type="entry name" value="PGG"/>
    <property type="match status" value="1"/>
</dbReference>
<comment type="caution">
    <text evidence="5">The sequence shown here is derived from an EMBL/GenBank/DDBJ whole genome shotgun (WGS) entry which is preliminary data.</text>
</comment>
<dbReference type="SUPFAM" id="SSF48403">
    <property type="entry name" value="Ankyrin repeat"/>
    <property type="match status" value="2"/>
</dbReference>
<evidence type="ECO:0000259" key="4">
    <source>
        <dbReference type="Pfam" id="PF13962"/>
    </source>
</evidence>
<keyword evidence="3" id="KW-1133">Transmembrane helix</keyword>
<evidence type="ECO:0000256" key="3">
    <source>
        <dbReference type="SAM" id="Phobius"/>
    </source>
</evidence>
<accession>A0A7J7P6A7</accession>
<name>A0A7J7P6A7_9MAGN</name>
<dbReference type="PROSITE" id="PS50088">
    <property type="entry name" value="ANK_REPEAT"/>
    <property type="match status" value="1"/>
</dbReference>
<feature type="domain" description="PGG" evidence="4">
    <location>
        <begin position="480"/>
        <end position="593"/>
    </location>
</feature>
<gene>
    <name evidence="5" type="ORF">GIB67_026449</name>
</gene>
<dbReference type="Proteomes" id="UP000541444">
    <property type="component" value="Unassembled WGS sequence"/>
</dbReference>
<evidence type="ECO:0000313" key="5">
    <source>
        <dbReference type="EMBL" id="KAF6174961.1"/>
    </source>
</evidence>
<keyword evidence="6" id="KW-1185">Reference proteome</keyword>
<dbReference type="OrthoDB" id="1921232at2759"/>
<dbReference type="SMART" id="SM00248">
    <property type="entry name" value="ANK"/>
    <property type="match status" value="5"/>
</dbReference>
<reference evidence="5 6" key="1">
    <citation type="journal article" date="2020" name="IScience">
        <title>Genome Sequencing of the Endangered Kingdonia uniflora (Circaeasteraceae, Ranunculales) Reveals Potential Mechanisms of Evolutionary Specialization.</title>
        <authorList>
            <person name="Sun Y."/>
            <person name="Deng T."/>
            <person name="Zhang A."/>
            <person name="Moore M.J."/>
            <person name="Landis J.B."/>
            <person name="Lin N."/>
            <person name="Zhang H."/>
            <person name="Zhang X."/>
            <person name="Huang J."/>
            <person name="Zhang X."/>
            <person name="Sun H."/>
            <person name="Wang H."/>
        </authorList>
    </citation>
    <scope>NUCLEOTIDE SEQUENCE [LARGE SCALE GENOMIC DNA]</scope>
    <source>
        <strain evidence="5">TB1705</strain>
        <tissue evidence="5">Leaf</tissue>
    </source>
</reference>